<dbReference type="CDD" id="cd12797">
    <property type="entry name" value="M23_peptidase"/>
    <property type="match status" value="1"/>
</dbReference>
<evidence type="ECO:0000259" key="3">
    <source>
        <dbReference type="Pfam" id="PF01551"/>
    </source>
</evidence>
<evidence type="ECO:0000313" key="4">
    <source>
        <dbReference type="EMBL" id="ABJ84539.1"/>
    </source>
</evidence>
<evidence type="ECO:0000256" key="2">
    <source>
        <dbReference type="SAM" id="Phobius"/>
    </source>
</evidence>
<dbReference type="InterPro" id="IPR011055">
    <property type="entry name" value="Dup_hybrid_motif"/>
</dbReference>
<dbReference type="InParanoid" id="Q020V0"/>
<dbReference type="Pfam" id="PF01551">
    <property type="entry name" value="Peptidase_M23"/>
    <property type="match status" value="1"/>
</dbReference>
<dbReference type="GO" id="GO:0004222">
    <property type="term" value="F:metalloendopeptidase activity"/>
    <property type="evidence" value="ECO:0007669"/>
    <property type="project" value="TreeGrafter"/>
</dbReference>
<gene>
    <name evidence="4" type="ordered locus">Acid_3567</name>
</gene>
<dbReference type="EMBL" id="CP000473">
    <property type="protein sequence ID" value="ABJ84539.1"/>
    <property type="molecule type" value="Genomic_DNA"/>
</dbReference>
<dbReference type="FunFam" id="2.70.70.10:FF:000006">
    <property type="entry name" value="M23 family peptidase"/>
    <property type="match status" value="1"/>
</dbReference>
<dbReference type="PANTHER" id="PTHR21666">
    <property type="entry name" value="PEPTIDASE-RELATED"/>
    <property type="match status" value="1"/>
</dbReference>
<dbReference type="HOGENOM" id="CLU_029425_2_4_0"/>
<dbReference type="InterPro" id="IPR050570">
    <property type="entry name" value="Cell_wall_metabolism_enzyme"/>
</dbReference>
<feature type="domain" description="M23ase beta-sheet core" evidence="3">
    <location>
        <begin position="185"/>
        <end position="280"/>
    </location>
</feature>
<keyword evidence="2" id="KW-0812">Transmembrane</keyword>
<accession>Q020V0</accession>
<protein>
    <submittedName>
        <fullName evidence="4">Peptidase M23B</fullName>
    </submittedName>
</protein>
<name>Q020V0_SOLUE</name>
<keyword evidence="1" id="KW-0175">Coiled coil</keyword>
<keyword evidence="2" id="KW-0472">Membrane</keyword>
<dbReference type="MEROPS" id="M23.009"/>
<dbReference type="eggNOG" id="COG0739">
    <property type="taxonomic scope" value="Bacteria"/>
</dbReference>
<feature type="transmembrane region" description="Helical" evidence="2">
    <location>
        <begin position="27"/>
        <end position="50"/>
    </location>
</feature>
<dbReference type="STRING" id="234267.Acid_3567"/>
<dbReference type="Gene3D" id="2.70.70.10">
    <property type="entry name" value="Glucose Permease (Domain IIA)"/>
    <property type="match status" value="1"/>
</dbReference>
<dbReference type="KEGG" id="sus:Acid_3567"/>
<reference evidence="4" key="1">
    <citation type="submission" date="2006-10" db="EMBL/GenBank/DDBJ databases">
        <title>Complete sequence of Solibacter usitatus Ellin6076.</title>
        <authorList>
            <consortium name="US DOE Joint Genome Institute"/>
            <person name="Copeland A."/>
            <person name="Lucas S."/>
            <person name="Lapidus A."/>
            <person name="Barry K."/>
            <person name="Detter J.C."/>
            <person name="Glavina del Rio T."/>
            <person name="Hammon N."/>
            <person name="Israni S."/>
            <person name="Dalin E."/>
            <person name="Tice H."/>
            <person name="Pitluck S."/>
            <person name="Thompson L.S."/>
            <person name="Brettin T."/>
            <person name="Bruce D."/>
            <person name="Han C."/>
            <person name="Tapia R."/>
            <person name="Gilna P."/>
            <person name="Schmutz J."/>
            <person name="Larimer F."/>
            <person name="Land M."/>
            <person name="Hauser L."/>
            <person name="Kyrpides N."/>
            <person name="Mikhailova N."/>
            <person name="Janssen P.H."/>
            <person name="Kuske C.R."/>
            <person name="Richardson P."/>
        </authorList>
    </citation>
    <scope>NUCLEOTIDE SEQUENCE</scope>
    <source>
        <strain evidence="4">Ellin6076</strain>
    </source>
</reference>
<dbReference type="SUPFAM" id="SSF51261">
    <property type="entry name" value="Duplicated hybrid motif"/>
    <property type="match status" value="1"/>
</dbReference>
<evidence type="ECO:0000256" key="1">
    <source>
        <dbReference type="SAM" id="Coils"/>
    </source>
</evidence>
<feature type="coiled-coil region" evidence="1">
    <location>
        <begin position="59"/>
        <end position="86"/>
    </location>
</feature>
<keyword evidence="2" id="KW-1133">Transmembrane helix</keyword>
<dbReference type="InterPro" id="IPR016047">
    <property type="entry name" value="M23ase_b-sheet_dom"/>
</dbReference>
<sequence precursor="true">MKQEYFVLVLAHSIRGRLRRVHIPHTAVYAVLGLALLGCFSAFGFVASYARMAFKVANYNALKSEADALRTRYQNLQKVVSETNVQMASLQLYAKEVSVAYGIKQKLEGPSDITAEGKLVPSFAESLNEYNYLVSAEKLSMSNRRSRSFSGLGGIKAVPSLWPVEGRLMSGFAQRTDPFSGEGAFHKGVDITAPTGTTVRTTADGVVIQAEMVAGGYGRLVIVDHGNGVQTYYAHLSKISVHAGQEVRRGEIVGLVGSSGRTTAPHLHYEVRVGGTPMNPSRYLANSTIFRQAPKDIPFQ</sequence>
<proteinExistence type="predicted"/>
<organism evidence="4">
    <name type="scientific">Solibacter usitatus (strain Ellin6076)</name>
    <dbReference type="NCBI Taxonomy" id="234267"/>
    <lineage>
        <taxon>Bacteria</taxon>
        <taxon>Pseudomonadati</taxon>
        <taxon>Acidobacteriota</taxon>
        <taxon>Terriglobia</taxon>
        <taxon>Bryobacterales</taxon>
        <taxon>Solibacteraceae</taxon>
        <taxon>Candidatus Solibacter</taxon>
    </lineage>
</organism>
<dbReference type="AlphaFoldDB" id="Q020V0"/>
<dbReference type="PANTHER" id="PTHR21666:SF270">
    <property type="entry name" value="MUREIN HYDROLASE ACTIVATOR ENVC"/>
    <property type="match status" value="1"/>
</dbReference>